<comment type="subcellular location">
    <subcellularLocation>
        <location evidence="1">Cell membrane</location>
        <topology evidence="1">Multi-pass membrane protein</topology>
    </subcellularLocation>
</comment>
<dbReference type="EMBL" id="BARW01040443">
    <property type="protein sequence ID" value="GAJ18018.1"/>
    <property type="molecule type" value="Genomic_DNA"/>
</dbReference>
<feature type="domain" description="Type II secretion system protein GspF" evidence="7">
    <location>
        <begin position="17"/>
        <end position="107"/>
    </location>
</feature>
<proteinExistence type="predicted"/>
<name>X1UKP1_9ZZZZ</name>
<evidence type="ECO:0000256" key="2">
    <source>
        <dbReference type="ARBA" id="ARBA00022475"/>
    </source>
</evidence>
<evidence type="ECO:0000259" key="7">
    <source>
        <dbReference type="Pfam" id="PF00482"/>
    </source>
</evidence>
<evidence type="ECO:0000256" key="5">
    <source>
        <dbReference type="ARBA" id="ARBA00023136"/>
    </source>
</evidence>
<keyword evidence="5 6" id="KW-0472">Membrane</keyword>
<gene>
    <name evidence="8" type="ORF">S12H4_61106</name>
</gene>
<evidence type="ECO:0000256" key="4">
    <source>
        <dbReference type="ARBA" id="ARBA00022989"/>
    </source>
</evidence>
<keyword evidence="3 6" id="KW-0812">Transmembrane</keyword>
<accession>X1UKP1</accession>
<feature type="non-terminal residue" evidence="8">
    <location>
        <position position="123"/>
    </location>
</feature>
<evidence type="ECO:0000256" key="6">
    <source>
        <dbReference type="SAM" id="Phobius"/>
    </source>
</evidence>
<sequence length="123" mass="13997">KPAGIFLNHREKICFDLRDFIKDIDWGLGKETAYNNLIEKNKSRQFTDLMAVLLEAEKYGSPLNEILEQKSIQINFENMENAERKARRTTVLTLIPLVFLILPAFVLLAGGPVLYVLGNGIFT</sequence>
<reference evidence="8" key="1">
    <citation type="journal article" date="2014" name="Front. Microbiol.">
        <title>High frequency of phylogenetically diverse reductive dehalogenase-homologous genes in deep subseafloor sedimentary metagenomes.</title>
        <authorList>
            <person name="Kawai M."/>
            <person name="Futagami T."/>
            <person name="Toyoda A."/>
            <person name="Takaki Y."/>
            <person name="Nishi S."/>
            <person name="Hori S."/>
            <person name="Arai W."/>
            <person name="Tsubouchi T."/>
            <person name="Morono Y."/>
            <person name="Uchiyama I."/>
            <person name="Ito T."/>
            <person name="Fujiyama A."/>
            <person name="Inagaki F."/>
            <person name="Takami H."/>
        </authorList>
    </citation>
    <scope>NUCLEOTIDE SEQUENCE</scope>
    <source>
        <strain evidence="8">Expedition CK06-06</strain>
    </source>
</reference>
<organism evidence="8">
    <name type="scientific">marine sediment metagenome</name>
    <dbReference type="NCBI Taxonomy" id="412755"/>
    <lineage>
        <taxon>unclassified sequences</taxon>
        <taxon>metagenomes</taxon>
        <taxon>ecological metagenomes</taxon>
    </lineage>
</organism>
<evidence type="ECO:0000256" key="3">
    <source>
        <dbReference type="ARBA" id="ARBA00022692"/>
    </source>
</evidence>
<feature type="transmembrane region" description="Helical" evidence="6">
    <location>
        <begin position="91"/>
        <end position="117"/>
    </location>
</feature>
<dbReference type="Pfam" id="PF00482">
    <property type="entry name" value="T2SSF"/>
    <property type="match status" value="1"/>
</dbReference>
<dbReference type="AlphaFoldDB" id="X1UKP1"/>
<protein>
    <recommendedName>
        <fullName evidence="7">Type II secretion system protein GspF domain-containing protein</fullName>
    </recommendedName>
</protein>
<comment type="caution">
    <text evidence="8">The sequence shown here is derived from an EMBL/GenBank/DDBJ whole genome shotgun (WGS) entry which is preliminary data.</text>
</comment>
<feature type="non-terminal residue" evidence="8">
    <location>
        <position position="1"/>
    </location>
</feature>
<evidence type="ECO:0000256" key="1">
    <source>
        <dbReference type="ARBA" id="ARBA00004651"/>
    </source>
</evidence>
<evidence type="ECO:0000313" key="8">
    <source>
        <dbReference type="EMBL" id="GAJ18018.1"/>
    </source>
</evidence>
<keyword evidence="4 6" id="KW-1133">Transmembrane helix</keyword>
<keyword evidence="2" id="KW-1003">Cell membrane</keyword>
<dbReference type="InterPro" id="IPR018076">
    <property type="entry name" value="T2SS_GspF_dom"/>
</dbReference>
<dbReference type="GO" id="GO:0005886">
    <property type="term" value="C:plasma membrane"/>
    <property type="evidence" value="ECO:0007669"/>
    <property type="project" value="UniProtKB-SubCell"/>
</dbReference>